<gene>
    <name evidence="1" type="ORF">RYX45_20200</name>
</gene>
<protein>
    <submittedName>
        <fullName evidence="1">MBL fold metallo-hydrolase</fullName>
    </submittedName>
</protein>
<accession>A0AAJ2U4V5</accession>
<dbReference type="EMBL" id="JAWJAY010000112">
    <property type="protein sequence ID" value="MDV2887505.1"/>
    <property type="molecule type" value="Genomic_DNA"/>
</dbReference>
<name>A0AAJ2U4V5_ALKPS</name>
<sequence>KQLKIPSHQAAEIIGTWNGPLDELREVTDQVFSFVRPFLENLNWSRLPESGLSLEEVFQKLEVTELKEQLAVMLALVSIPEDNRYRNKEGRNIYQLDATIKGKLEELSLPIQGLKMNPAAAMETVRGFMANHP</sequence>
<feature type="non-terminal residue" evidence="1">
    <location>
        <position position="1"/>
    </location>
</feature>
<organism evidence="1 2">
    <name type="scientific">Alkalihalophilus pseudofirmus</name>
    <name type="common">Bacillus pseudofirmus</name>
    <dbReference type="NCBI Taxonomy" id="79885"/>
    <lineage>
        <taxon>Bacteria</taxon>
        <taxon>Bacillati</taxon>
        <taxon>Bacillota</taxon>
        <taxon>Bacilli</taxon>
        <taxon>Bacillales</taxon>
        <taxon>Bacillaceae</taxon>
        <taxon>Alkalihalophilus</taxon>
    </lineage>
</organism>
<dbReference type="AlphaFoldDB" id="A0AAJ2U4V5"/>
<reference evidence="1" key="1">
    <citation type="submission" date="2023-10" db="EMBL/GenBank/DDBJ databases">
        <title>Screening of Alkalihalophilus pseudofirmusBZ-TG-HK211 and Its Alleviation of Salt Stress on Rapeseed Growth.</title>
        <authorList>
            <person name="Zhao B."/>
            <person name="Guo T."/>
        </authorList>
    </citation>
    <scope>NUCLEOTIDE SEQUENCE</scope>
    <source>
        <strain evidence="1">BZ-TG-HK211</strain>
    </source>
</reference>
<evidence type="ECO:0000313" key="2">
    <source>
        <dbReference type="Proteomes" id="UP001285636"/>
    </source>
</evidence>
<evidence type="ECO:0000313" key="1">
    <source>
        <dbReference type="EMBL" id="MDV2887505.1"/>
    </source>
</evidence>
<feature type="non-terminal residue" evidence="1">
    <location>
        <position position="133"/>
    </location>
</feature>
<comment type="caution">
    <text evidence="1">The sequence shown here is derived from an EMBL/GenBank/DDBJ whole genome shotgun (WGS) entry which is preliminary data.</text>
</comment>
<proteinExistence type="predicted"/>
<dbReference type="Proteomes" id="UP001285636">
    <property type="component" value="Unassembled WGS sequence"/>
</dbReference>